<evidence type="ECO:0000313" key="2">
    <source>
        <dbReference type="Proteomes" id="UP000201386"/>
    </source>
</evidence>
<protein>
    <submittedName>
        <fullName evidence="1">Uncharacterized protein</fullName>
    </submittedName>
</protein>
<dbReference type="Proteomes" id="UP000201386">
    <property type="component" value="Segment"/>
</dbReference>
<gene>
    <name evidence="1" type="primary">82</name>
    <name evidence="1" type="ORF">KELLEZIO_82</name>
</gene>
<dbReference type="KEGG" id="vg:29124794"/>
<accession>A0A140G6G7</accession>
<proteinExistence type="predicted"/>
<dbReference type="RefSeq" id="YP_009301339.1">
    <property type="nucleotide sequence ID" value="NC_031231.1"/>
</dbReference>
<evidence type="ECO:0000313" key="1">
    <source>
        <dbReference type="EMBL" id="AMM44252.1"/>
    </source>
</evidence>
<keyword evidence="2" id="KW-1185">Reference proteome</keyword>
<reference evidence="1 2" key="1">
    <citation type="submission" date="2016-02" db="EMBL/GenBank/DDBJ databases">
        <authorList>
            <person name="Lynch K.C."/>
            <person name="Doan M."/>
            <person name="Paisley J.T."/>
            <person name="Allen K.G."/>
            <person name="Gaffney B.L."/>
            <person name="Rinehart C.A."/>
            <person name="King R.A."/>
            <person name="Staples A."/>
            <person name="Bowman C.A."/>
            <person name="Russell D.A."/>
            <person name="Pope W.H."/>
            <person name="Jacobs-Sera D."/>
            <person name="Hendrix R.W."/>
            <person name="Hatfull G.F."/>
        </authorList>
    </citation>
    <scope>NUCLEOTIDE SEQUENCE [LARGE SCALE GENOMIC DNA]</scope>
</reference>
<organism evidence="1 2">
    <name type="scientific">Arthrobacter phage KellEzio</name>
    <dbReference type="NCBI Taxonomy" id="1796995"/>
    <lineage>
        <taxon>Viruses</taxon>
        <taxon>Duplodnaviria</taxon>
        <taxon>Heunggongvirae</taxon>
        <taxon>Uroviricota</taxon>
        <taxon>Caudoviricetes</taxon>
        <taxon>Kelleziovirus</taxon>
        <taxon>Kelleziovirus kellezzio</taxon>
    </lineage>
</organism>
<dbReference type="EMBL" id="KU647626">
    <property type="protein sequence ID" value="AMM44252.1"/>
    <property type="molecule type" value="Genomic_DNA"/>
</dbReference>
<name>A0A140G6G7_9CAUD</name>
<dbReference type="GeneID" id="29124794"/>
<sequence length="93" mass="10218">MAKAKTEVDYENYRIEVVPELVGLTHESQIAALTGIKKAIERHVDNANAAIGFDTIERCAYCHERTDLGYVDGNPLCCDEAINEVADGHKGNL</sequence>